<comment type="caution">
    <text evidence="1">The sequence shown here is derived from an EMBL/GenBank/DDBJ whole genome shotgun (WGS) entry which is preliminary data.</text>
</comment>
<name>A0A3S3U8S1_9BACT</name>
<reference evidence="1 2" key="1">
    <citation type="submission" date="2017-01" db="EMBL/GenBank/DDBJ databases">
        <title>The cable genome- insights into the physiology and evolution of filamentous bacteria capable of sulfide oxidation via long distance electron transfer.</title>
        <authorList>
            <person name="Schreiber L."/>
            <person name="Bjerg J.T."/>
            <person name="Boggild A."/>
            <person name="Van De Vossenberg J."/>
            <person name="Meysman F."/>
            <person name="Nielsen L.P."/>
            <person name="Schramm A."/>
            <person name="Kjeldsen K.U."/>
        </authorList>
    </citation>
    <scope>NUCLEOTIDE SEQUENCE [LARGE SCALE GENOMIC DNA]</scope>
    <source>
        <strain evidence="1">A1</strain>
    </source>
</reference>
<dbReference type="EMBL" id="MTKP01000285">
    <property type="protein sequence ID" value="RWX46288.1"/>
    <property type="molecule type" value="Genomic_DNA"/>
</dbReference>
<evidence type="ECO:0000313" key="1">
    <source>
        <dbReference type="EMBL" id="RWX46288.1"/>
    </source>
</evidence>
<accession>A0A3S3U8S1</accession>
<gene>
    <name evidence="1" type="ORF">VT98_12851</name>
</gene>
<sequence>FSVMKQSGKTCNFLNGCFHMLEDIIPFKIISAEYFPAIKKSPELIVF</sequence>
<feature type="non-terminal residue" evidence="1">
    <location>
        <position position="1"/>
    </location>
</feature>
<proteinExistence type="predicted"/>
<organism evidence="1 2">
    <name type="scientific">Candidatus Electrothrix communis</name>
    <dbReference type="NCBI Taxonomy" id="1859133"/>
    <lineage>
        <taxon>Bacteria</taxon>
        <taxon>Pseudomonadati</taxon>
        <taxon>Thermodesulfobacteriota</taxon>
        <taxon>Desulfobulbia</taxon>
        <taxon>Desulfobulbales</taxon>
        <taxon>Desulfobulbaceae</taxon>
        <taxon>Candidatus Electrothrix</taxon>
    </lineage>
</organism>
<dbReference type="Proteomes" id="UP000288086">
    <property type="component" value="Unassembled WGS sequence"/>
</dbReference>
<keyword evidence="2" id="KW-1185">Reference proteome</keyword>
<dbReference type="AlphaFoldDB" id="A0A3S3U8S1"/>
<evidence type="ECO:0000313" key="2">
    <source>
        <dbReference type="Proteomes" id="UP000288086"/>
    </source>
</evidence>
<protein>
    <submittedName>
        <fullName evidence="1">Uncharacterized protein</fullName>
    </submittedName>
</protein>